<dbReference type="Gene3D" id="3.40.50.300">
    <property type="entry name" value="P-loop containing nucleotide triphosphate hydrolases"/>
    <property type="match status" value="1"/>
</dbReference>
<dbReference type="RefSeq" id="WP_198038805.1">
    <property type="nucleotide sequence ID" value="NZ_AVFL01000017.1"/>
</dbReference>
<dbReference type="PANTHER" id="PTHR42781:SF4">
    <property type="entry name" value="SPERMIDINE_PUTRESCINE IMPORT ATP-BINDING PROTEIN POTA"/>
    <property type="match status" value="1"/>
</dbReference>
<dbReference type="InterPro" id="IPR050093">
    <property type="entry name" value="ABC_SmlMolc_Importer"/>
</dbReference>
<gene>
    <name evidence="6" type="ORF">N825_12375</name>
</gene>
<dbReference type="FunFam" id="3.40.50.300:FF:000042">
    <property type="entry name" value="Maltose/maltodextrin ABC transporter, ATP-binding protein"/>
    <property type="match status" value="1"/>
</dbReference>
<evidence type="ECO:0000259" key="5">
    <source>
        <dbReference type="PROSITE" id="PS50893"/>
    </source>
</evidence>
<keyword evidence="7" id="KW-1185">Reference proteome</keyword>
<dbReference type="InterPro" id="IPR017871">
    <property type="entry name" value="ABC_transporter-like_CS"/>
</dbReference>
<dbReference type="Proteomes" id="UP000019486">
    <property type="component" value="Unassembled WGS sequence"/>
</dbReference>
<dbReference type="InterPro" id="IPR003593">
    <property type="entry name" value="AAA+_ATPase"/>
</dbReference>
<dbReference type="Pfam" id="PF00005">
    <property type="entry name" value="ABC_tran"/>
    <property type="match status" value="1"/>
</dbReference>
<evidence type="ECO:0000256" key="1">
    <source>
        <dbReference type="ARBA" id="ARBA00005417"/>
    </source>
</evidence>
<keyword evidence="4" id="KW-0067">ATP-binding</keyword>
<dbReference type="PANTHER" id="PTHR42781">
    <property type="entry name" value="SPERMIDINE/PUTRESCINE IMPORT ATP-BINDING PROTEIN POTA"/>
    <property type="match status" value="1"/>
</dbReference>
<protein>
    <recommendedName>
        <fullName evidence="5">ABC transporter domain-containing protein</fullName>
    </recommendedName>
</protein>
<dbReference type="STRING" id="1385369.N825_12375"/>
<dbReference type="GO" id="GO:0016887">
    <property type="term" value="F:ATP hydrolysis activity"/>
    <property type="evidence" value="ECO:0007669"/>
    <property type="project" value="InterPro"/>
</dbReference>
<dbReference type="GO" id="GO:0140359">
    <property type="term" value="F:ABC-type transporter activity"/>
    <property type="evidence" value="ECO:0007669"/>
    <property type="project" value="UniProtKB-ARBA"/>
</dbReference>
<dbReference type="InterPro" id="IPR003439">
    <property type="entry name" value="ABC_transporter-like_ATP-bd"/>
</dbReference>
<comment type="caution">
    <text evidence="6">The sequence shown here is derived from an EMBL/GenBank/DDBJ whole genome shotgun (WGS) entry which is preliminary data.</text>
</comment>
<evidence type="ECO:0000256" key="4">
    <source>
        <dbReference type="ARBA" id="ARBA00022840"/>
    </source>
</evidence>
<evidence type="ECO:0000256" key="3">
    <source>
        <dbReference type="ARBA" id="ARBA00022741"/>
    </source>
</evidence>
<dbReference type="EMBL" id="AVFL01000017">
    <property type="protein sequence ID" value="EWY38600.1"/>
    <property type="molecule type" value="Genomic_DNA"/>
</dbReference>
<dbReference type="PATRIC" id="fig|1385369.3.peg.4366"/>
<accession>W9GXF0</accession>
<comment type="similarity">
    <text evidence="1">Belongs to the ABC transporter superfamily.</text>
</comment>
<keyword evidence="2" id="KW-0813">Transport</keyword>
<dbReference type="SMART" id="SM00382">
    <property type="entry name" value="AAA"/>
    <property type="match status" value="1"/>
</dbReference>
<dbReference type="InterPro" id="IPR008995">
    <property type="entry name" value="Mo/tungstate-bd_C_term_dom"/>
</dbReference>
<name>W9GXF0_9PROT</name>
<dbReference type="PROSITE" id="PS00211">
    <property type="entry name" value="ABC_TRANSPORTER_1"/>
    <property type="match status" value="1"/>
</dbReference>
<evidence type="ECO:0000313" key="7">
    <source>
        <dbReference type="Proteomes" id="UP000019486"/>
    </source>
</evidence>
<feature type="domain" description="ABC transporter" evidence="5">
    <location>
        <begin position="25"/>
        <end position="259"/>
    </location>
</feature>
<evidence type="ECO:0000313" key="6">
    <source>
        <dbReference type="EMBL" id="EWY38600.1"/>
    </source>
</evidence>
<organism evidence="6 7">
    <name type="scientific">Skermanella stibiiresistens SB22</name>
    <dbReference type="NCBI Taxonomy" id="1385369"/>
    <lineage>
        <taxon>Bacteria</taxon>
        <taxon>Pseudomonadati</taxon>
        <taxon>Pseudomonadota</taxon>
        <taxon>Alphaproteobacteria</taxon>
        <taxon>Rhodospirillales</taxon>
        <taxon>Azospirillaceae</taxon>
        <taxon>Skermanella</taxon>
    </lineage>
</organism>
<dbReference type="GO" id="GO:0043190">
    <property type="term" value="C:ATP-binding cassette (ABC) transporter complex"/>
    <property type="evidence" value="ECO:0007669"/>
    <property type="project" value="UniProtKB-ARBA"/>
</dbReference>
<dbReference type="GO" id="GO:0005524">
    <property type="term" value="F:ATP binding"/>
    <property type="evidence" value="ECO:0007669"/>
    <property type="project" value="UniProtKB-KW"/>
</dbReference>
<dbReference type="SUPFAM" id="SSF50331">
    <property type="entry name" value="MOP-like"/>
    <property type="match status" value="1"/>
</dbReference>
<dbReference type="AlphaFoldDB" id="W9GXF0"/>
<keyword evidence="3" id="KW-0547">Nucleotide-binding</keyword>
<reference evidence="6 7" key="1">
    <citation type="submission" date="2013-08" db="EMBL/GenBank/DDBJ databases">
        <title>The genome sequence of Skermanella stibiiresistens.</title>
        <authorList>
            <person name="Zhu W."/>
            <person name="Wang G."/>
        </authorList>
    </citation>
    <scope>NUCLEOTIDE SEQUENCE [LARGE SCALE GENOMIC DNA]</scope>
    <source>
        <strain evidence="6 7">SB22</strain>
    </source>
</reference>
<evidence type="ECO:0000256" key="2">
    <source>
        <dbReference type="ARBA" id="ARBA00022448"/>
    </source>
</evidence>
<dbReference type="PROSITE" id="PS50893">
    <property type="entry name" value="ABC_TRANSPORTER_2"/>
    <property type="match status" value="1"/>
</dbReference>
<proteinExistence type="inferred from homology"/>
<sequence length="383" mass="41424">MNVEAIARHPAARDARHSQDEIPRLLIKNLKKKLGDTAAVNGIDLSVRPGESVVLLGPSGCGKTTTLRMVAGFLTPDGGEIHLDGKLVSSATVSAPPERRNLGMVFQTYAVWPHMKVADNVGYGLKVAGGKRDDIAREVARILDIVQLGHLAGRYPAELSGGQQQRVALARALVTRPSLLLLDEPLSNLDAALRQEMRYELKELHTRIGITTLYVTHDQDEALVLADRIVVLDKGRIEQVGTPQEIYRRPASRFVASFIGTANLLEGAVSNVDAPGGKAAVRLDAGDTIWTSAPADWLSTAYAGQRATVLARPEDAVFERPEGARSGQGIGVYLRSAAYLGNRYEIQLDAGDTPLRAQARTTDAFVDGTARLWFRPDATWVVA</sequence>
<dbReference type="Gene3D" id="2.40.50.100">
    <property type="match status" value="1"/>
</dbReference>
<dbReference type="SUPFAM" id="SSF52540">
    <property type="entry name" value="P-loop containing nucleoside triphosphate hydrolases"/>
    <property type="match status" value="1"/>
</dbReference>
<dbReference type="InterPro" id="IPR027417">
    <property type="entry name" value="P-loop_NTPase"/>
</dbReference>